<dbReference type="AlphaFoldDB" id="A0A080Z779"/>
<dbReference type="Proteomes" id="UP000028582">
    <property type="component" value="Unassembled WGS sequence"/>
</dbReference>
<reference evidence="2 3" key="1">
    <citation type="submission" date="2013-11" db="EMBL/GenBank/DDBJ databases">
        <title>The Genome Sequence of Phytophthora parasitica P1976.</title>
        <authorList>
            <consortium name="The Broad Institute Genomics Platform"/>
            <person name="Russ C."/>
            <person name="Tyler B."/>
            <person name="Panabieres F."/>
            <person name="Shan W."/>
            <person name="Tripathy S."/>
            <person name="Grunwald N."/>
            <person name="Machado M."/>
            <person name="Johnson C.S."/>
            <person name="Walker B."/>
            <person name="Young S."/>
            <person name="Zeng Q."/>
            <person name="Gargeya S."/>
            <person name="Fitzgerald M."/>
            <person name="Haas B."/>
            <person name="Abouelleil A."/>
            <person name="Allen A.W."/>
            <person name="Alvarado L."/>
            <person name="Arachchi H.M."/>
            <person name="Berlin A.M."/>
            <person name="Chapman S.B."/>
            <person name="Gainer-Dewar J."/>
            <person name="Goldberg J."/>
            <person name="Griggs A."/>
            <person name="Gujja S."/>
            <person name="Hansen M."/>
            <person name="Howarth C."/>
            <person name="Imamovic A."/>
            <person name="Ireland A."/>
            <person name="Larimer J."/>
            <person name="McCowan C."/>
            <person name="Murphy C."/>
            <person name="Pearson M."/>
            <person name="Poon T.W."/>
            <person name="Priest M."/>
            <person name="Roberts A."/>
            <person name="Saif S."/>
            <person name="Shea T."/>
            <person name="Sisk P."/>
            <person name="Sykes S."/>
            <person name="Wortman J."/>
            <person name="Nusbaum C."/>
            <person name="Birren B."/>
        </authorList>
    </citation>
    <scope>NUCLEOTIDE SEQUENCE [LARGE SCALE GENOMIC DNA]</scope>
    <source>
        <strain evidence="2 3">P1976</strain>
    </source>
</reference>
<evidence type="ECO:0000313" key="3">
    <source>
        <dbReference type="Proteomes" id="UP000028582"/>
    </source>
</evidence>
<proteinExistence type="predicted"/>
<comment type="caution">
    <text evidence="2">The sequence shown here is derived from an EMBL/GenBank/DDBJ whole genome shotgun (WGS) entry which is preliminary data.</text>
</comment>
<gene>
    <name evidence="2" type="ORF">F444_19595</name>
</gene>
<keyword evidence="1" id="KW-0472">Membrane</keyword>
<organism evidence="2 3">
    <name type="scientific">Phytophthora nicotianae P1976</name>
    <dbReference type="NCBI Taxonomy" id="1317066"/>
    <lineage>
        <taxon>Eukaryota</taxon>
        <taxon>Sar</taxon>
        <taxon>Stramenopiles</taxon>
        <taxon>Oomycota</taxon>
        <taxon>Peronosporomycetes</taxon>
        <taxon>Peronosporales</taxon>
        <taxon>Peronosporaceae</taxon>
        <taxon>Phytophthora</taxon>
    </lineage>
</organism>
<dbReference type="EMBL" id="ANJA01003582">
    <property type="protein sequence ID" value="ETO62490.1"/>
    <property type="molecule type" value="Genomic_DNA"/>
</dbReference>
<keyword evidence="1" id="KW-1133">Transmembrane helix</keyword>
<feature type="non-terminal residue" evidence="2">
    <location>
        <position position="1"/>
    </location>
</feature>
<sequence>LGEGLVAQERENRFVDRFIGDAKGTDLLGCNFIALLYLGAFLVMTRDPSSSELIVTIRANGSRFCGFCLSWIPLVIVVVLVLRHDYVPTSTFCRFFDCVFDGSF</sequence>
<evidence type="ECO:0000256" key="1">
    <source>
        <dbReference type="SAM" id="Phobius"/>
    </source>
</evidence>
<feature type="transmembrane region" description="Helical" evidence="1">
    <location>
        <begin position="64"/>
        <end position="82"/>
    </location>
</feature>
<feature type="transmembrane region" description="Helical" evidence="1">
    <location>
        <begin position="24"/>
        <end position="43"/>
    </location>
</feature>
<keyword evidence="1" id="KW-0812">Transmembrane</keyword>
<accession>A0A080Z779</accession>
<protein>
    <submittedName>
        <fullName evidence="2">Uncharacterized protein</fullName>
    </submittedName>
</protein>
<evidence type="ECO:0000313" key="2">
    <source>
        <dbReference type="EMBL" id="ETO62490.1"/>
    </source>
</evidence>
<name>A0A080Z779_PHYNI</name>